<dbReference type="Proteomes" id="UP000290289">
    <property type="component" value="Chromosome 2"/>
</dbReference>
<gene>
    <name evidence="2" type="ORF">DVH24_026554</name>
</gene>
<organism evidence="2 3">
    <name type="scientific">Malus domestica</name>
    <name type="common">Apple</name>
    <name type="synonym">Pyrus malus</name>
    <dbReference type="NCBI Taxonomy" id="3750"/>
    <lineage>
        <taxon>Eukaryota</taxon>
        <taxon>Viridiplantae</taxon>
        <taxon>Streptophyta</taxon>
        <taxon>Embryophyta</taxon>
        <taxon>Tracheophyta</taxon>
        <taxon>Spermatophyta</taxon>
        <taxon>Magnoliopsida</taxon>
        <taxon>eudicotyledons</taxon>
        <taxon>Gunneridae</taxon>
        <taxon>Pentapetalae</taxon>
        <taxon>rosids</taxon>
        <taxon>fabids</taxon>
        <taxon>Rosales</taxon>
        <taxon>Rosaceae</taxon>
        <taxon>Amygdaloideae</taxon>
        <taxon>Maleae</taxon>
        <taxon>Malus</taxon>
    </lineage>
</organism>
<sequence length="117" mass="13586">MAARNEDESLRAFLKWFHDELVEEERPDDRLATMAFKQGLYVHLPFSQNRKPNGKREDCDIPHPSPRRDDKRGCRDKPASSMSRQYTALSTTIINILHSIRDKRYLSSNGQSPSQNI</sequence>
<comment type="caution">
    <text evidence="2">The sequence shown here is derived from an EMBL/GenBank/DDBJ whole genome shotgun (WGS) entry which is preliminary data.</text>
</comment>
<evidence type="ECO:0000313" key="2">
    <source>
        <dbReference type="EMBL" id="RXI07418.1"/>
    </source>
</evidence>
<dbReference type="EMBL" id="RDQH01000328">
    <property type="protein sequence ID" value="RXI07418.1"/>
    <property type="molecule type" value="Genomic_DNA"/>
</dbReference>
<reference evidence="2 3" key="1">
    <citation type="submission" date="2018-10" db="EMBL/GenBank/DDBJ databases">
        <title>A high-quality apple genome assembly.</title>
        <authorList>
            <person name="Hu J."/>
        </authorList>
    </citation>
    <scope>NUCLEOTIDE SEQUENCE [LARGE SCALE GENOMIC DNA]</scope>
    <source>
        <strain evidence="3">cv. HFTH1</strain>
        <tissue evidence="2">Young leaf</tissue>
    </source>
</reference>
<proteinExistence type="predicted"/>
<evidence type="ECO:0000256" key="1">
    <source>
        <dbReference type="SAM" id="MobiDB-lite"/>
    </source>
</evidence>
<protein>
    <submittedName>
        <fullName evidence="2">Uncharacterized protein</fullName>
    </submittedName>
</protein>
<feature type="compositionally biased region" description="Basic and acidic residues" evidence="1">
    <location>
        <begin position="54"/>
        <end position="78"/>
    </location>
</feature>
<dbReference type="AlphaFoldDB" id="A0A498KI90"/>
<feature type="region of interest" description="Disordered" evidence="1">
    <location>
        <begin position="46"/>
        <end position="85"/>
    </location>
</feature>
<accession>A0A498KI90</accession>
<evidence type="ECO:0000313" key="3">
    <source>
        <dbReference type="Proteomes" id="UP000290289"/>
    </source>
</evidence>
<name>A0A498KI90_MALDO</name>
<keyword evidence="3" id="KW-1185">Reference proteome</keyword>